<dbReference type="InterPro" id="IPR029069">
    <property type="entry name" value="HotDog_dom_sf"/>
</dbReference>
<dbReference type="EMBL" id="OBEG01000001">
    <property type="protein sequence ID" value="SNY75705.1"/>
    <property type="molecule type" value="Genomic_DNA"/>
</dbReference>
<dbReference type="AlphaFoldDB" id="A0A285KSW9"/>
<evidence type="ECO:0008006" key="3">
    <source>
        <dbReference type="Google" id="ProtNLM"/>
    </source>
</evidence>
<evidence type="ECO:0000313" key="1">
    <source>
        <dbReference type="EMBL" id="SNY75705.1"/>
    </source>
</evidence>
<sequence>MIQVDEITIPEHIHGYPDVAFGGFVAGVLATRCPAPTARVDFRAKVPVGTPLALTSTAVNGTALTDAEGKVLAEIGSATLSLDIPPAPSWSEAEALTTSVLASGERPVTHCYGCGSACEPGRGLRLFPGVLPGRDLAAAAWVPDPALGAADGAVTIENVWSALDCPGGHAAFLLSGMRRGAVTAALTATLLRPIRAGEPHIAHAWPIAQDGRKYTVGVALSTAAGELCAVSEALWIEPREL</sequence>
<accession>A0A285KSW9</accession>
<dbReference type="RefSeq" id="WP_097243500.1">
    <property type="nucleotide sequence ID" value="NZ_JAMTCW010000001.1"/>
</dbReference>
<keyword evidence="2" id="KW-1185">Reference proteome</keyword>
<reference evidence="1 2" key="1">
    <citation type="submission" date="2017-09" db="EMBL/GenBank/DDBJ databases">
        <authorList>
            <person name="Ehlers B."/>
            <person name="Leendertz F.H."/>
        </authorList>
    </citation>
    <scope>NUCLEOTIDE SEQUENCE [LARGE SCALE GENOMIC DNA]</scope>
    <source>
        <strain evidence="1 2">DSM 45537</strain>
    </source>
</reference>
<name>A0A285KSW9_9NOCA</name>
<protein>
    <recommendedName>
        <fullName evidence="3">Thioesterase-like superfamily protein</fullName>
    </recommendedName>
</protein>
<evidence type="ECO:0000313" key="2">
    <source>
        <dbReference type="Proteomes" id="UP000219565"/>
    </source>
</evidence>
<gene>
    <name evidence="1" type="ORF">SAMN04244553_0546</name>
</gene>
<dbReference type="SUPFAM" id="SSF54637">
    <property type="entry name" value="Thioesterase/thiol ester dehydrase-isomerase"/>
    <property type="match status" value="1"/>
</dbReference>
<dbReference type="Gene3D" id="3.10.129.10">
    <property type="entry name" value="Hotdog Thioesterase"/>
    <property type="match status" value="1"/>
</dbReference>
<organism evidence="1 2">
    <name type="scientific">Nocardia amikacinitolerans</name>
    <dbReference type="NCBI Taxonomy" id="756689"/>
    <lineage>
        <taxon>Bacteria</taxon>
        <taxon>Bacillati</taxon>
        <taxon>Actinomycetota</taxon>
        <taxon>Actinomycetes</taxon>
        <taxon>Mycobacteriales</taxon>
        <taxon>Nocardiaceae</taxon>
        <taxon>Nocardia</taxon>
    </lineage>
</organism>
<dbReference type="OrthoDB" id="5495835at2"/>
<dbReference type="Proteomes" id="UP000219565">
    <property type="component" value="Unassembled WGS sequence"/>
</dbReference>
<dbReference type="STRING" id="1379680.GCA_001612615_00485"/>
<proteinExistence type="predicted"/>